<dbReference type="AlphaFoldDB" id="A0AAW4L5Y2"/>
<comment type="caution">
    <text evidence="2">The sequence shown here is derived from an EMBL/GenBank/DDBJ whole genome shotgun (WGS) entry which is preliminary data.</text>
</comment>
<dbReference type="Gene3D" id="2.60.40.1120">
    <property type="entry name" value="Carboxypeptidase-like, regulatory domain"/>
    <property type="match status" value="1"/>
</dbReference>
<keyword evidence="2" id="KW-0378">Hydrolase</keyword>
<dbReference type="SUPFAM" id="SSF49464">
    <property type="entry name" value="Carboxypeptidase regulatory domain-like"/>
    <property type="match status" value="2"/>
</dbReference>
<keyword evidence="2" id="KW-0121">Carboxypeptidase</keyword>
<evidence type="ECO:0000313" key="2">
    <source>
        <dbReference type="EMBL" id="MBT0664940.1"/>
    </source>
</evidence>
<gene>
    <name evidence="2" type="ORF">KI809_11575</name>
</gene>
<dbReference type="Proteomes" id="UP000811899">
    <property type="component" value="Unassembled WGS sequence"/>
</dbReference>
<proteinExistence type="predicted"/>
<sequence length="248" mass="26903">MGKIFSLFIVCSVLMSGTAWCENRQLRGTIMDESGKPVAGAELFLYDSVKTKRQADYISAKTGADGRFTMVVPSSVYWGVARVRHGDKYGPLLAGDLHSGEPLEIDLSERGQDVVFTVADIQELSKTKTRSQNDMSRLEGKVLDQGGLPVAGATVYVWKAPWSERLPDLMSSWTEKKGGYALYLSPGSYLVMASTEFPPHAAAGNMEKLTIVTGQKNVALNLQVIKMEADSTSSSVNLPADGLSLDDE</sequence>
<keyword evidence="3" id="KW-1185">Reference proteome</keyword>
<organism evidence="2 3">
    <name type="scientific">Geoanaerobacter pelophilus</name>
    <dbReference type="NCBI Taxonomy" id="60036"/>
    <lineage>
        <taxon>Bacteria</taxon>
        <taxon>Pseudomonadati</taxon>
        <taxon>Thermodesulfobacteriota</taxon>
        <taxon>Desulfuromonadia</taxon>
        <taxon>Geobacterales</taxon>
        <taxon>Geobacteraceae</taxon>
        <taxon>Geoanaerobacter</taxon>
    </lineage>
</organism>
<dbReference type="InterPro" id="IPR008969">
    <property type="entry name" value="CarboxyPept-like_regulatory"/>
</dbReference>
<name>A0AAW4L5Y2_9BACT</name>
<reference evidence="2 3" key="1">
    <citation type="submission" date="2021-05" db="EMBL/GenBank/DDBJ databases">
        <title>The draft genome of Geobacter pelophilus DSM 12255.</title>
        <authorList>
            <person name="Xu Z."/>
            <person name="Masuda Y."/>
            <person name="Itoh H."/>
            <person name="Senoo K."/>
        </authorList>
    </citation>
    <scope>NUCLEOTIDE SEQUENCE [LARGE SCALE GENOMIC DNA]</scope>
    <source>
        <strain evidence="2 3">DSM 12255</strain>
    </source>
</reference>
<dbReference type="EMBL" id="JAHCVJ010000004">
    <property type="protein sequence ID" value="MBT0664940.1"/>
    <property type="molecule type" value="Genomic_DNA"/>
</dbReference>
<dbReference type="GO" id="GO:0004180">
    <property type="term" value="F:carboxypeptidase activity"/>
    <property type="evidence" value="ECO:0007669"/>
    <property type="project" value="UniProtKB-KW"/>
</dbReference>
<evidence type="ECO:0000256" key="1">
    <source>
        <dbReference type="SAM" id="SignalP"/>
    </source>
</evidence>
<feature type="chain" id="PRO_5043879278" evidence="1">
    <location>
        <begin position="22"/>
        <end position="248"/>
    </location>
</feature>
<evidence type="ECO:0000313" key="3">
    <source>
        <dbReference type="Proteomes" id="UP000811899"/>
    </source>
</evidence>
<accession>A0AAW4L5Y2</accession>
<keyword evidence="2" id="KW-0645">Protease</keyword>
<feature type="signal peptide" evidence="1">
    <location>
        <begin position="1"/>
        <end position="21"/>
    </location>
</feature>
<dbReference type="RefSeq" id="WP_214171714.1">
    <property type="nucleotide sequence ID" value="NZ_JAHCVJ010000004.1"/>
</dbReference>
<keyword evidence="1" id="KW-0732">Signal</keyword>
<protein>
    <submittedName>
        <fullName evidence="2">Carboxypeptidase regulatory-like domain-containing protein</fullName>
    </submittedName>
</protein>